<dbReference type="PANTHER" id="PTHR12892:SF11">
    <property type="entry name" value="POST-GPI ATTACHMENT TO PROTEINS FACTOR 2"/>
    <property type="match status" value="1"/>
</dbReference>
<organism evidence="10 11">
    <name type="scientific">Candidula unifasciata</name>
    <dbReference type="NCBI Taxonomy" id="100452"/>
    <lineage>
        <taxon>Eukaryota</taxon>
        <taxon>Metazoa</taxon>
        <taxon>Spiralia</taxon>
        <taxon>Lophotrochozoa</taxon>
        <taxon>Mollusca</taxon>
        <taxon>Gastropoda</taxon>
        <taxon>Heterobranchia</taxon>
        <taxon>Euthyneura</taxon>
        <taxon>Panpulmonata</taxon>
        <taxon>Eupulmonata</taxon>
        <taxon>Stylommatophora</taxon>
        <taxon>Helicina</taxon>
        <taxon>Helicoidea</taxon>
        <taxon>Geomitridae</taxon>
        <taxon>Candidula</taxon>
    </lineage>
</organism>
<feature type="transmembrane region" description="Helical" evidence="8">
    <location>
        <begin position="71"/>
        <end position="94"/>
    </location>
</feature>
<evidence type="ECO:0000256" key="2">
    <source>
        <dbReference type="ARBA" id="ARBA00007414"/>
    </source>
</evidence>
<evidence type="ECO:0000256" key="5">
    <source>
        <dbReference type="ARBA" id="ARBA00022989"/>
    </source>
</evidence>
<evidence type="ECO:0000256" key="8">
    <source>
        <dbReference type="SAM" id="Phobius"/>
    </source>
</evidence>
<name>A0A8S3YT17_9EUPU</name>
<dbReference type="GO" id="GO:0000139">
    <property type="term" value="C:Golgi membrane"/>
    <property type="evidence" value="ECO:0007669"/>
    <property type="project" value="UniProtKB-SubCell"/>
</dbReference>
<evidence type="ECO:0000259" key="9">
    <source>
        <dbReference type="Pfam" id="PF10277"/>
    </source>
</evidence>
<evidence type="ECO:0000256" key="4">
    <source>
        <dbReference type="ARBA" id="ARBA00022692"/>
    </source>
</evidence>
<evidence type="ECO:0000256" key="6">
    <source>
        <dbReference type="ARBA" id="ARBA00023034"/>
    </source>
</evidence>
<dbReference type="PANTHER" id="PTHR12892">
    <property type="entry name" value="FGF RECEPTOR ACTIVATING PROTEIN 1"/>
    <property type="match status" value="1"/>
</dbReference>
<keyword evidence="4 8" id="KW-0812">Transmembrane</keyword>
<evidence type="ECO:0000256" key="1">
    <source>
        <dbReference type="ARBA" id="ARBA00004653"/>
    </source>
</evidence>
<feature type="transmembrane region" description="Helical" evidence="8">
    <location>
        <begin position="106"/>
        <end position="131"/>
    </location>
</feature>
<dbReference type="InterPro" id="IPR039545">
    <property type="entry name" value="PGAP2"/>
</dbReference>
<accession>A0A8S3YT17</accession>
<dbReference type="OrthoDB" id="68581at2759"/>
<feature type="transmembrane region" description="Helical" evidence="8">
    <location>
        <begin position="215"/>
        <end position="239"/>
    </location>
</feature>
<keyword evidence="7 8" id="KW-0472">Membrane</keyword>
<reference evidence="10" key="1">
    <citation type="submission" date="2021-04" db="EMBL/GenBank/DDBJ databases">
        <authorList>
            <consortium name="Molecular Ecology Group"/>
        </authorList>
    </citation>
    <scope>NUCLEOTIDE SEQUENCE</scope>
</reference>
<dbReference type="EMBL" id="CAJHNH020000513">
    <property type="protein sequence ID" value="CAG5118200.1"/>
    <property type="molecule type" value="Genomic_DNA"/>
</dbReference>
<feature type="transmembrane region" description="Helical" evidence="8">
    <location>
        <begin position="21"/>
        <end position="39"/>
    </location>
</feature>
<evidence type="ECO:0000313" key="10">
    <source>
        <dbReference type="EMBL" id="CAG5118200.1"/>
    </source>
</evidence>
<keyword evidence="3" id="KW-0337">GPI-anchor biosynthesis</keyword>
<evidence type="ECO:0000256" key="7">
    <source>
        <dbReference type="ARBA" id="ARBA00023136"/>
    </source>
</evidence>
<evidence type="ECO:0000256" key="3">
    <source>
        <dbReference type="ARBA" id="ARBA00022502"/>
    </source>
</evidence>
<comment type="subcellular location">
    <subcellularLocation>
        <location evidence="1">Golgi apparatus membrane</location>
        <topology evidence="1">Multi-pass membrane protein</topology>
    </subcellularLocation>
</comment>
<dbReference type="InterPro" id="IPR019402">
    <property type="entry name" value="CWH43_N"/>
</dbReference>
<dbReference type="GO" id="GO:0006506">
    <property type="term" value="P:GPI anchor biosynthetic process"/>
    <property type="evidence" value="ECO:0007669"/>
    <property type="project" value="UniProtKB-KW"/>
</dbReference>
<comment type="caution">
    <text evidence="10">The sequence shown here is derived from an EMBL/GenBank/DDBJ whole genome shotgun (WGS) entry which is preliminary data.</text>
</comment>
<feature type="transmembrane region" description="Helical" evidence="8">
    <location>
        <begin position="183"/>
        <end position="203"/>
    </location>
</feature>
<evidence type="ECO:0000313" key="11">
    <source>
        <dbReference type="Proteomes" id="UP000678393"/>
    </source>
</evidence>
<proteinExistence type="inferred from homology"/>
<keyword evidence="6" id="KW-0333">Golgi apparatus</keyword>
<gene>
    <name evidence="10" type="ORF">CUNI_LOCUS3758</name>
</gene>
<feature type="transmembrane region" description="Helical" evidence="8">
    <location>
        <begin position="143"/>
        <end position="163"/>
    </location>
</feature>
<comment type="similarity">
    <text evidence="2">Belongs to the PGAP2 family.</text>
</comment>
<dbReference type="AlphaFoldDB" id="A0A8S3YT17"/>
<dbReference type="GO" id="GO:0005789">
    <property type="term" value="C:endoplasmic reticulum membrane"/>
    <property type="evidence" value="ECO:0007669"/>
    <property type="project" value="TreeGrafter"/>
</dbReference>
<protein>
    <recommendedName>
        <fullName evidence="9">CWH43-like N-terminal domain-containing protein</fullName>
    </recommendedName>
</protein>
<keyword evidence="11" id="KW-1185">Reference proteome</keyword>
<feature type="domain" description="CWH43-like N-terminal" evidence="9">
    <location>
        <begin position="21"/>
        <end position="241"/>
    </location>
</feature>
<dbReference type="Pfam" id="PF10277">
    <property type="entry name" value="Frag1"/>
    <property type="match status" value="1"/>
</dbReference>
<dbReference type="Proteomes" id="UP000678393">
    <property type="component" value="Unassembled WGS sequence"/>
</dbReference>
<keyword evidence="5 8" id="KW-1133">Transmembrane helix</keyword>
<sequence length="267" mass="30403">MADEAKPRSLFQLNFPVMGKIVCGLPLFATFFCVVWSLMFDFHASTATHCKVRNYLPSVSAAIGGFSPQRYVWRICICLHATPRLMIAIAYYSYHTSVHFGRDNELYKTVAALASLCNIVEVSSLVALTYISSNENHDLHENLFISFIVASLLYMILTIYLMLKRQAFKGALFTNEESKSLRLKKLLFTTNVVVFLLSVYIFFRHNWYCEPGAYTLFAGCEYAVVVTNIFFHYTAVLDFGPCKLYLLNRVGKSDLSYNLFGKSSLPR</sequence>